<feature type="domain" description="MOFRL" evidence="1">
    <location>
        <begin position="323"/>
        <end position="429"/>
    </location>
</feature>
<accession>E3T652</accession>
<dbReference type="InterPro" id="IPR007835">
    <property type="entry name" value="MOFRL"/>
</dbReference>
<dbReference type="Gene3D" id="3.40.1480.10">
    <property type="entry name" value="MOFRL domain"/>
    <property type="match status" value="1"/>
</dbReference>
<dbReference type="InterPro" id="IPR025286">
    <property type="entry name" value="MOFRL_assoc_dom"/>
</dbReference>
<sequence>MPTTRQDIIEISEYAFHASRVEKVIEERINFDSESMEVDGHSYDLSTFDRCVLISMGKAAEPMLSSFLRRSGAAAHRFEGVIVAPDPVVIPSKRFVAFHAGHPSPNAASIEAAEEILRLLKELTERDLVIFLISGGGSSLVEQFLADTPLEVIAATHKALVESGAPITAINAVRKHLSSVKGGRLAAAAAPAEQLTIAVSDVPAGRLDALSSGPTIPDESTLEDVGNAVEQYGLMERFPSSVTAQFAAHTLAETPKRGEPIFARSRWSVLLDSSSLEAAAGRRAIELGWHVVVDNTCDDWSADKAATYLVDRLRDLRSAQQRVCLLSSGEVTVMVPHKTSGSGGRNQHFVLEASKLIVGEEITVLSIGSDGVDGNSPAAGGVADGHSMDRAAREGYSVGKALEAFDSYSLLVKLKDVIVTGPTGNNLRDLRILLAP</sequence>
<dbReference type="AlphaFoldDB" id="E3T652"/>
<protein>
    <submittedName>
        <fullName evidence="3">Hydroxypyruvate reductase</fullName>
    </submittedName>
</protein>
<proteinExistence type="predicted"/>
<dbReference type="PANTHER" id="PTHR12227">
    <property type="entry name" value="GLYCERATE KINASE"/>
    <property type="match status" value="1"/>
</dbReference>
<evidence type="ECO:0000259" key="2">
    <source>
        <dbReference type="Pfam" id="PF13660"/>
    </source>
</evidence>
<evidence type="ECO:0000259" key="1">
    <source>
        <dbReference type="Pfam" id="PF05161"/>
    </source>
</evidence>
<dbReference type="Pfam" id="PF13660">
    <property type="entry name" value="DUF4147"/>
    <property type="match status" value="1"/>
</dbReference>
<dbReference type="Gene3D" id="3.40.50.10180">
    <property type="entry name" value="Glycerate kinase, MOFRL-like N-terminal domain"/>
    <property type="match status" value="1"/>
</dbReference>
<dbReference type="SUPFAM" id="SSF82544">
    <property type="entry name" value="GckA/TtuD-like"/>
    <property type="match status" value="1"/>
</dbReference>
<keyword evidence="3" id="KW-0670">Pyruvate</keyword>
<dbReference type="GO" id="GO:0008887">
    <property type="term" value="F:glycerate kinase activity"/>
    <property type="evidence" value="ECO:0007669"/>
    <property type="project" value="InterPro"/>
</dbReference>
<dbReference type="InterPro" id="IPR038614">
    <property type="entry name" value="GK_N_sf"/>
</dbReference>
<dbReference type="InterPro" id="IPR037035">
    <property type="entry name" value="GK-like_C_sf"/>
</dbReference>
<evidence type="ECO:0000313" key="3">
    <source>
        <dbReference type="EMBL" id="ADC35796.1"/>
    </source>
</evidence>
<dbReference type="PANTHER" id="PTHR12227:SF0">
    <property type="entry name" value="GLYCERATE KINASE"/>
    <property type="match status" value="1"/>
</dbReference>
<dbReference type="EMBL" id="GU260699">
    <property type="protein sequence ID" value="ADC35796.1"/>
    <property type="molecule type" value="Genomic_DNA"/>
</dbReference>
<feature type="domain" description="MOFRL-associated" evidence="2">
    <location>
        <begin position="10"/>
        <end position="245"/>
    </location>
</feature>
<name>E3T652_9BACT</name>
<dbReference type="GO" id="GO:0005737">
    <property type="term" value="C:cytoplasm"/>
    <property type="evidence" value="ECO:0007669"/>
    <property type="project" value="TreeGrafter"/>
</dbReference>
<dbReference type="Pfam" id="PF05161">
    <property type="entry name" value="MOFRL"/>
    <property type="match status" value="1"/>
</dbReference>
<reference evidence="3" key="1">
    <citation type="submission" date="2009-12" db="EMBL/GenBank/DDBJ databases">
        <authorList>
            <person name="Kielak A."/>
            <person name="van Veen J.A."/>
            <person name="Kowalchuk G.A."/>
        </authorList>
    </citation>
    <scope>NUCLEOTIDE SEQUENCE</scope>
</reference>
<dbReference type="InterPro" id="IPR039760">
    <property type="entry name" value="MOFRL_protein"/>
</dbReference>
<organism evidence="3">
    <name type="scientific">uncultured bacterium 282</name>
    <dbReference type="NCBI Taxonomy" id="698388"/>
    <lineage>
        <taxon>Bacteria</taxon>
        <taxon>environmental samples</taxon>
    </lineage>
</organism>
<reference evidence="3" key="2">
    <citation type="journal article" date="2010" name="Appl. Environ. Microbiol.">
        <title>Comparative analysis of acidobacterial genomic fragments from terrestrial and aquatic metagenomic libraries, with emphasis on acidobacteria subdivision 6.</title>
        <authorList>
            <person name="Kielak A.M."/>
            <person name="van Veen J.A."/>
            <person name="Kowalchuk G.A."/>
        </authorList>
    </citation>
    <scope>NUCLEOTIDE SEQUENCE</scope>
</reference>